<evidence type="ECO:0000259" key="6">
    <source>
        <dbReference type="PROSITE" id="PS51387"/>
    </source>
</evidence>
<dbReference type="EMBL" id="BMML01000004">
    <property type="protein sequence ID" value="GGN01436.1"/>
    <property type="molecule type" value="Genomic_DNA"/>
</dbReference>
<dbReference type="InterPro" id="IPR016166">
    <property type="entry name" value="FAD-bd_PCMH"/>
</dbReference>
<dbReference type="Gene3D" id="3.30.465.10">
    <property type="match status" value="1"/>
</dbReference>
<dbReference type="InterPro" id="IPR006094">
    <property type="entry name" value="Oxid_FAD_bind_N"/>
</dbReference>
<dbReference type="SUPFAM" id="SSF56176">
    <property type="entry name" value="FAD-binding/transporter-associated domain-like"/>
    <property type="match status" value="1"/>
</dbReference>
<dbReference type="Pfam" id="PF08031">
    <property type="entry name" value="BBE"/>
    <property type="match status" value="1"/>
</dbReference>
<dbReference type="Proteomes" id="UP000653411">
    <property type="component" value="Unassembled WGS sequence"/>
</dbReference>
<dbReference type="GO" id="GO:0071949">
    <property type="term" value="F:FAD binding"/>
    <property type="evidence" value="ECO:0007669"/>
    <property type="project" value="InterPro"/>
</dbReference>
<dbReference type="Gene3D" id="3.30.43.10">
    <property type="entry name" value="Uridine Diphospho-n-acetylenolpyruvylglucosamine Reductase, domain 2"/>
    <property type="match status" value="1"/>
</dbReference>
<evidence type="ECO:0000313" key="8">
    <source>
        <dbReference type="Proteomes" id="UP000653411"/>
    </source>
</evidence>
<dbReference type="PROSITE" id="PS00862">
    <property type="entry name" value="OX2_COVAL_FAD"/>
    <property type="match status" value="1"/>
</dbReference>
<proteinExistence type="inferred from homology"/>
<evidence type="ECO:0000256" key="4">
    <source>
        <dbReference type="ARBA" id="ARBA00022827"/>
    </source>
</evidence>
<dbReference type="GO" id="GO:0016491">
    <property type="term" value="F:oxidoreductase activity"/>
    <property type="evidence" value="ECO:0007669"/>
    <property type="project" value="UniProtKB-KW"/>
</dbReference>
<dbReference type="InterPro" id="IPR012951">
    <property type="entry name" value="BBE"/>
</dbReference>
<dbReference type="InterPro" id="IPR016169">
    <property type="entry name" value="FAD-bd_PCMH_sub2"/>
</dbReference>
<dbReference type="InterPro" id="IPR050416">
    <property type="entry name" value="FAD-linked_Oxidoreductase"/>
</dbReference>
<evidence type="ECO:0000256" key="3">
    <source>
        <dbReference type="ARBA" id="ARBA00022630"/>
    </source>
</evidence>
<evidence type="ECO:0000256" key="2">
    <source>
        <dbReference type="ARBA" id="ARBA00005466"/>
    </source>
</evidence>
<dbReference type="Pfam" id="PF01565">
    <property type="entry name" value="FAD_binding_4"/>
    <property type="match status" value="1"/>
</dbReference>
<reference evidence="7" key="2">
    <citation type="submission" date="2020-09" db="EMBL/GenBank/DDBJ databases">
        <authorList>
            <person name="Sun Q."/>
            <person name="Zhou Y."/>
        </authorList>
    </citation>
    <scope>NUCLEOTIDE SEQUENCE</scope>
    <source>
        <strain evidence="7">CGMCC 4.7110</strain>
    </source>
</reference>
<accession>A0A917XB76</accession>
<dbReference type="Gene3D" id="3.40.462.20">
    <property type="match status" value="1"/>
</dbReference>
<comment type="caution">
    <text evidence="7">The sequence shown here is derived from an EMBL/GenBank/DDBJ whole genome shotgun (WGS) entry which is preliminary data.</text>
</comment>
<dbReference type="PROSITE" id="PS51387">
    <property type="entry name" value="FAD_PCMH"/>
    <property type="match status" value="1"/>
</dbReference>
<dbReference type="InterPro" id="IPR036318">
    <property type="entry name" value="FAD-bd_PCMH-like_sf"/>
</dbReference>
<dbReference type="RefSeq" id="WP_189262572.1">
    <property type="nucleotide sequence ID" value="NZ_BMML01000004.1"/>
</dbReference>
<evidence type="ECO:0000313" key="7">
    <source>
        <dbReference type="EMBL" id="GGN01436.1"/>
    </source>
</evidence>
<name>A0A917XB76_9ACTN</name>
<dbReference type="InterPro" id="IPR006093">
    <property type="entry name" value="Oxy_OxRdtase_FAD_BS"/>
</dbReference>
<keyword evidence="5" id="KW-0560">Oxidoreductase</keyword>
<comment type="cofactor">
    <cofactor evidence="1">
        <name>FAD</name>
        <dbReference type="ChEBI" id="CHEBI:57692"/>
    </cofactor>
</comment>
<evidence type="ECO:0000256" key="5">
    <source>
        <dbReference type="ARBA" id="ARBA00023002"/>
    </source>
</evidence>
<keyword evidence="3" id="KW-0285">Flavoprotein</keyword>
<protein>
    <submittedName>
        <fullName evidence="7">Oxidoreductase</fullName>
    </submittedName>
</protein>
<comment type="similarity">
    <text evidence="2">Belongs to the oxygen-dependent FAD-linked oxidoreductase family.</text>
</comment>
<dbReference type="InterPro" id="IPR016167">
    <property type="entry name" value="FAD-bd_PCMH_sub1"/>
</dbReference>
<sequence length="460" mass="48683">MSRPVEEALRAALWPGDPGYDEARRVWNGMIDRRPAVIARCSDAADVAAAVRYATAAGLAVTVRGGGHNVAGLALADDALLIDLSPMRSVEVDPVRRLAVAGGGALLADLDGATTPHGLACPVGVVSETGLGGLALGGGYGWLARKWGLTCDHLTAAEVVLADGSTVRVSEDDRPELLWGLRGGGGNFGVVTEFTLRLRPVDEVWVRSAVYPVEQAGDALRAYRDAMPSQPDDLQLVGAFKRAPAADWIPARLHGQPVLAFTTVWLGAEGGPQAAAELFADCPPAGSFERVMPFAELQAMGDGSEPAGRRYYTTSGYLADLPADAVDVLVRYAVDGLTRYSTIDLGYFRGAVARVDDDATAFPSRDASFICSASAAWDDPAGDEHGRGWAGGLLRDLGPWRSEGSYVNYTQRSGRSAAEVYGAHRYARLAALKAEVDPANMFRGNHNIAPRPLASEGRLR</sequence>
<organism evidence="7 8">
    <name type="scientific">Streptomyces fuscichromogenes</name>
    <dbReference type="NCBI Taxonomy" id="1324013"/>
    <lineage>
        <taxon>Bacteria</taxon>
        <taxon>Bacillati</taxon>
        <taxon>Actinomycetota</taxon>
        <taxon>Actinomycetes</taxon>
        <taxon>Kitasatosporales</taxon>
        <taxon>Streptomycetaceae</taxon>
        <taxon>Streptomyces</taxon>
    </lineage>
</organism>
<dbReference type="AlphaFoldDB" id="A0A917XB76"/>
<keyword evidence="4" id="KW-0274">FAD</keyword>
<dbReference type="PANTHER" id="PTHR42973">
    <property type="entry name" value="BINDING OXIDOREDUCTASE, PUTATIVE (AFU_ORTHOLOGUE AFUA_1G17690)-RELATED"/>
    <property type="match status" value="1"/>
</dbReference>
<keyword evidence="8" id="KW-1185">Reference proteome</keyword>
<dbReference type="PANTHER" id="PTHR42973:SF39">
    <property type="entry name" value="FAD-BINDING PCMH-TYPE DOMAIN-CONTAINING PROTEIN"/>
    <property type="match status" value="1"/>
</dbReference>
<reference evidence="7" key="1">
    <citation type="journal article" date="2014" name="Int. J. Syst. Evol. Microbiol.">
        <title>Complete genome sequence of Corynebacterium casei LMG S-19264T (=DSM 44701T), isolated from a smear-ripened cheese.</title>
        <authorList>
            <consortium name="US DOE Joint Genome Institute (JGI-PGF)"/>
            <person name="Walter F."/>
            <person name="Albersmeier A."/>
            <person name="Kalinowski J."/>
            <person name="Ruckert C."/>
        </authorList>
    </citation>
    <scope>NUCLEOTIDE SEQUENCE</scope>
    <source>
        <strain evidence="7">CGMCC 4.7110</strain>
    </source>
</reference>
<feature type="domain" description="FAD-binding PCMH-type" evidence="6">
    <location>
        <begin position="30"/>
        <end position="201"/>
    </location>
</feature>
<gene>
    <name evidence="7" type="ORF">GCM10011578_023490</name>
</gene>
<evidence type="ECO:0000256" key="1">
    <source>
        <dbReference type="ARBA" id="ARBA00001974"/>
    </source>
</evidence>